<dbReference type="EMBL" id="VSKK01000001">
    <property type="protein sequence ID" value="TYB79686.1"/>
    <property type="molecule type" value="Genomic_DNA"/>
</dbReference>
<protein>
    <submittedName>
        <fullName evidence="1">Deoxyribose-phosphate aldolase</fullName>
    </submittedName>
</protein>
<accession>A0A5D0RFF2</accession>
<organism evidence="1 2">
    <name type="scientific">Bizionia myxarmorum</name>
    <dbReference type="NCBI Taxonomy" id="291186"/>
    <lineage>
        <taxon>Bacteria</taxon>
        <taxon>Pseudomonadati</taxon>
        <taxon>Bacteroidota</taxon>
        <taxon>Flavobacteriia</taxon>
        <taxon>Flavobacteriales</taxon>
        <taxon>Flavobacteriaceae</taxon>
        <taxon>Bizionia</taxon>
    </lineage>
</organism>
<dbReference type="PROSITE" id="PS51257">
    <property type="entry name" value="PROKAR_LIPOPROTEIN"/>
    <property type="match status" value="1"/>
</dbReference>
<gene>
    <name evidence="1" type="ORF">ES674_08025</name>
</gene>
<dbReference type="RefSeq" id="WP_148403419.1">
    <property type="nucleotide sequence ID" value="NZ_VSKK01000001.1"/>
</dbReference>
<name>A0A5D0RFF2_9FLAO</name>
<keyword evidence="2" id="KW-1185">Reference proteome</keyword>
<proteinExistence type="predicted"/>
<dbReference type="Proteomes" id="UP000323720">
    <property type="component" value="Unassembled WGS sequence"/>
</dbReference>
<dbReference type="AlphaFoldDB" id="A0A5D0RFF2"/>
<dbReference type="OrthoDB" id="982433at2"/>
<dbReference type="Pfam" id="PF20113">
    <property type="entry name" value="DUF6503"/>
    <property type="match status" value="1"/>
</dbReference>
<reference evidence="1 2" key="1">
    <citation type="submission" date="2019-08" db="EMBL/GenBank/DDBJ databases">
        <title>Genomes of Antarctic Bizionia species.</title>
        <authorList>
            <person name="Bowman J.P."/>
        </authorList>
    </citation>
    <scope>NUCLEOTIDE SEQUENCE [LARGE SCALE GENOMIC DNA]</scope>
    <source>
        <strain evidence="1 2">ADA-4</strain>
    </source>
</reference>
<evidence type="ECO:0000313" key="2">
    <source>
        <dbReference type="Proteomes" id="UP000323720"/>
    </source>
</evidence>
<comment type="caution">
    <text evidence="1">The sequence shown here is derived from an EMBL/GenBank/DDBJ whole genome shotgun (WGS) entry which is preliminary data.</text>
</comment>
<sequence length="253" mass="29058">MKYLSAFFLILILTSCENKTTKLTAEEIINKSITVSGGEKFDSANYSFKFRDKLYRASRNNGMFSISREFQQDSLGFIEDVVTNDGFERFINKEKVELADSIANVLSASVNSVHYFSVLPYGLESDAVKKKLLGVVTISNKPYHKIKVTFKEEGGGEDFEDEFVYWIQTETFKVDYLAYSYKEEDGTGYRFREAFNERFVDGLRFVDYNNYKPEIEGISVEDLDDLFEKKELKLLSEIKLETIIMGSTSAINP</sequence>
<dbReference type="InterPro" id="IPR045444">
    <property type="entry name" value="DUF6503"/>
</dbReference>
<evidence type="ECO:0000313" key="1">
    <source>
        <dbReference type="EMBL" id="TYB79686.1"/>
    </source>
</evidence>